<protein>
    <submittedName>
        <fullName evidence="2">XRE family transcriptional regulator</fullName>
    </submittedName>
</protein>
<dbReference type="CDD" id="cd00093">
    <property type="entry name" value="HTH_XRE"/>
    <property type="match status" value="1"/>
</dbReference>
<dbReference type="SUPFAM" id="SSF48452">
    <property type="entry name" value="TPR-like"/>
    <property type="match status" value="1"/>
</dbReference>
<dbReference type="Pfam" id="PF18768">
    <property type="entry name" value="RNPP_C"/>
    <property type="match status" value="1"/>
</dbReference>
<organism evidence="2 3">
    <name type="scientific">Chengkuizengella marina</name>
    <dbReference type="NCBI Taxonomy" id="2507566"/>
    <lineage>
        <taxon>Bacteria</taxon>
        <taxon>Bacillati</taxon>
        <taxon>Bacillota</taxon>
        <taxon>Bacilli</taxon>
        <taxon>Bacillales</taxon>
        <taxon>Paenibacillaceae</taxon>
        <taxon>Chengkuizengella</taxon>
    </lineage>
</organism>
<sequence length="293" mass="34834">MKSESINIGQKIKEIRLKMNITQKQMCEGICTQANLSRIENGLCLPSSYIIQQFSERLGIDTSYLLTNNQELQQDYIDEFYTVIRRHLSSRDYESVLKMIQKEEKNPIFSKIKHQQYLLLYKGLCIFYLQKNYNKAIQFIDNALTLRDPNGFYNEDEIEILISKAMILYDHGDPKASISLYKKIITIINEKNELNNKLIYNRVYYNYTRVLVDEKQFKEGLKICTRGISYCKRYYSMYYLADLYLNKATIHWNLNEKELCRKSLLKAREVSDILENKLIFDICQKYISEFFSS</sequence>
<evidence type="ECO:0000313" key="3">
    <source>
        <dbReference type="Proteomes" id="UP000448943"/>
    </source>
</evidence>
<dbReference type="PANTHER" id="PTHR37038">
    <property type="entry name" value="TRANSCRIPTIONAL REGULATOR-RELATED"/>
    <property type="match status" value="1"/>
</dbReference>
<dbReference type="InterPro" id="IPR010982">
    <property type="entry name" value="Lambda_DNA-bd_dom_sf"/>
</dbReference>
<dbReference type="SUPFAM" id="SSF47413">
    <property type="entry name" value="lambda repressor-like DNA-binding domains"/>
    <property type="match status" value="1"/>
</dbReference>
<dbReference type="OrthoDB" id="1863321at2"/>
<name>A0A6N9Q1M2_9BACL</name>
<dbReference type="SMART" id="SM00530">
    <property type="entry name" value="HTH_XRE"/>
    <property type="match status" value="1"/>
</dbReference>
<dbReference type="InterPro" id="IPR041315">
    <property type="entry name" value="PlcR_TPR"/>
</dbReference>
<dbReference type="Proteomes" id="UP000448943">
    <property type="component" value="Unassembled WGS sequence"/>
</dbReference>
<gene>
    <name evidence="2" type="ORF">ERL59_04005</name>
</gene>
<dbReference type="Gene3D" id="1.25.40.10">
    <property type="entry name" value="Tetratricopeptide repeat domain"/>
    <property type="match status" value="1"/>
</dbReference>
<dbReference type="InterPro" id="IPR001387">
    <property type="entry name" value="Cro/C1-type_HTH"/>
</dbReference>
<dbReference type="AlphaFoldDB" id="A0A6N9Q1M2"/>
<dbReference type="RefSeq" id="WP_160644765.1">
    <property type="nucleotide sequence ID" value="NZ_SIJB01000009.1"/>
</dbReference>
<dbReference type="InterPro" id="IPR019734">
    <property type="entry name" value="TPR_rpt"/>
</dbReference>
<proteinExistence type="predicted"/>
<dbReference type="InterPro" id="IPR053163">
    <property type="entry name" value="HTH-type_regulator_Rgg"/>
</dbReference>
<dbReference type="GO" id="GO:0003677">
    <property type="term" value="F:DNA binding"/>
    <property type="evidence" value="ECO:0007669"/>
    <property type="project" value="InterPro"/>
</dbReference>
<comment type="caution">
    <text evidence="2">The sequence shown here is derived from an EMBL/GenBank/DDBJ whole genome shotgun (WGS) entry which is preliminary data.</text>
</comment>
<dbReference type="InterPro" id="IPR011990">
    <property type="entry name" value="TPR-like_helical_dom_sf"/>
</dbReference>
<keyword evidence="3" id="KW-1185">Reference proteome</keyword>
<dbReference type="PANTHER" id="PTHR37038:SF14">
    <property type="entry name" value="TRANSCRIPTIONAL ACTIVATOR"/>
    <property type="match status" value="1"/>
</dbReference>
<accession>A0A6N9Q1M2</accession>
<dbReference type="Pfam" id="PF01381">
    <property type="entry name" value="HTH_3"/>
    <property type="match status" value="1"/>
</dbReference>
<dbReference type="SMART" id="SM00028">
    <property type="entry name" value="TPR"/>
    <property type="match status" value="3"/>
</dbReference>
<dbReference type="EMBL" id="SIJB01000009">
    <property type="protein sequence ID" value="NBI28120.1"/>
    <property type="molecule type" value="Genomic_DNA"/>
</dbReference>
<reference evidence="2 3" key="1">
    <citation type="submission" date="2019-01" db="EMBL/GenBank/DDBJ databases">
        <title>Chengkuizengella sp. nov., isolated from deep-sea sediment of East Pacific Ocean.</title>
        <authorList>
            <person name="Yang J."/>
            <person name="Lai Q."/>
            <person name="Shao Z."/>
        </authorList>
    </citation>
    <scope>NUCLEOTIDE SEQUENCE [LARGE SCALE GENOMIC DNA]</scope>
    <source>
        <strain evidence="2 3">YPA3-1-1</strain>
    </source>
</reference>
<evidence type="ECO:0000313" key="2">
    <source>
        <dbReference type="EMBL" id="NBI28120.1"/>
    </source>
</evidence>
<evidence type="ECO:0000259" key="1">
    <source>
        <dbReference type="PROSITE" id="PS50943"/>
    </source>
</evidence>
<feature type="domain" description="HTH cro/C1-type" evidence="1">
    <location>
        <begin position="12"/>
        <end position="65"/>
    </location>
</feature>
<dbReference type="PROSITE" id="PS50943">
    <property type="entry name" value="HTH_CROC1"/>
    <property type="match status" value="1"/>
</dbReference>